<dbReference type="GO" id="GO:0003677">
    <property type="term" value="F:DNA binding"/>
    <property type="evidence" value="ECO:0007669"/>
    <property type="project" value="UniProtKB-KW"/>
</dbReference>
<dbReference type="PANTHER" id="PTHR44688:SF16">
    <property type="entry name" value="DNA-BINDING TRANSCRIPTIONAL ACTIVATOR DEVR_DOSR"/>
    <property type="match status" value="1"/>
</dbReference>
<dbReference type="SUPFAM" id="SSF46894">
    <property type="entry name" value="C-terminal effector domain of the bipartite response regulators"/>
    <property type="match status" value="1"/>
</dbReference>
<evidence type="ECO:0000256" key="4">
    <source>
        <dbReference type="SAM" id="MobiDB-lite"/>
    </source>
</evidence>
<reference evidence="6 7" key="1">
    <citation type="submission" date="2019-09" db="EMBL/GenBank/DDBJ databases">
        <title>Arthrobacter zafarii sp. nov., a moderately thermotolerant and halotolerant actinobacterium isolated from Cholistan desert soil of Pakistan.</title>
        <authorList>
            <person name="Amin A."/>
            <person name="Ahmed I."/>
            <person name="Khalid N."/>
            <person name="Schumann P."/>
            <person name="Busse H.J."/>
            <person name="Khan I.U."/>
            <person name="Li S."/>
            <person name="Li W.J."/>
        </authorList>
    </citation>
    <scope>NUCLEOTIDE SEQUENCE [LARGE SCALE GENOMIC DNA]</scope>
    <source>
        <strain evidence="6 7">NCCP-1664</strain>
    </source>
</reference>
<accession>A0A5A7NS43</accession>
<comment type="caution">
    <text evidence="6">The sequence shown here is derived from an EMBL/GenBank/DDBJ whole genome shotgun (WGS) entry which is preliminary data.</text>
</comment>
<dbReference type="PANTHER" id="PTHR44688">
    <property type="entry name" value="DNA-BINDING TRANSCRIPTIONAL ACTIVATOR DEVR_DOSR"/>
    <property type="match status" value="1"/>
</dbReference>
<dbReference type="PRINTS" id="PR00038">
    <property type="entry name" value="HTHLUXR"/>
</dbReference>
<dbReference type="InterPro" id="IPR000792">
    <property type="entry name" value="Tscrpt_reg_LuxR_C"/>
</dbReference>
<feature type="compositionally biased region" description="Low complexity" evidence="4">
    <location>
        <begin position="801"/>
        <end position="820"/>
    </location>
</feature>
<evidence type="ECO:0000256" key="3">
    <source>
        <dbReference type="ARBA" id="ARBA00023163"/>
    </source>
</evidence>
<gene>
    <name evidence="6" type="ORF">NCCP1664_19520</name>
</gene>
<dbReference type="InterPro" id="IPR036388">
    <property type="entry name" value="WH-like_DNA-bd_sf"/>
</dbReference>
<name>A0A5A7NS43_9MICC</name>
<keyword evidence="7" id="KW-1185">Reference proteome</keyword>
<evidence type="ECO:0000313" key="7">
    <source>
        <dbReference type="Proteomes" id="UP000325307"/>
    </source>
</evidence>
<organism evidence="6 7">
    <name type="scientific">Zafaria cholistanensis</name>
    <dbReference type="NCBI Taxonomy" id="1682741"/>
    <lineage>
        <taxon>Bacteria</taxon>
        <taxon>Bacillati</taxon>
        <taxon>Actinomycetota</taxon>
        <taxon>Actinomycetes</taxon>
        <taxon>Micrococcales</taxon>
        <taxon>Micrococcaceae</taxon>
        <taxon>Zafaria</taxon>
    </lineage>
</organism>
<evidence type="ECO:0000313" key="6">
    <source>
        <dbReference type="EMBL" id="GER23456.1"/>
    </source>
</evidence>
<proteinExistence type="predicted"/>
<dbReference type="CDD" id="cd06170">
    <property type="entry name" value="LuxR_C_like"/>
    <property type="match status" value="1"/>
</dbReference>
<dbReference type="AlphaFoldDB" id="A0A5A7NS43"/>
<dbReference type="SUPFAM" id="SSF52540">
    <property type="entry name" value="P-loop containing nucleoside triphosphate hydrolases"/>
    <property type="match status" value="1"/>
</dbReference>
<dbReference type="Pfam" id="PF00196">
    <property type="entry name" value="GerE"/>
    <property type="match status" value="1"/>
</dbReference>
<dbReference type="GO" id="GO:0006355">
    <property type="term" value="P:regulation of DNA-templated transcription"/>
    <property type="evidence" value="ECO:0007669"/>
    <property type="project" value="InterPro"/>
</dbReference>
<dbReference type="Gene3D" id="3.40.50.300">
    <property type="entry name" value="P-loop containing nucleotide triphosphate hydrolases"/>
    <property type="match status" value="1"/>
</dbReference>
<dbReference type="Proteomes" id="UP000325307">
    <property type="component" value="Unassembled WGS sequence"/>
</dbReference>
<keyword evidence="1" id="KW-0805">Transcription regulation</keyword>
<keyword evidence="3" id="KW-0804">Transcription</keyword>
<dbReference type="Gene3D" id="1.10.10.10">
    <property type="entry name" value="Winged helix-like DNA-binding domain superfamily/Winged helix DNA-binding domain"/>
    <property type="match status" value="1"/>
</dbReference>
<evidence type="ECO:0000259" key="5">
    <source>
        <dbReference type="PROSITE" id="PS50043"/>
    </source>
</evidence>
<dbReference type="PROSITE" id="PS50043">
    <property type="entry name" value="HTH_LUXR_2"/>
    <property type="match status" value="1"/>
</dbReference>
<evidence type="ECO:0000256" key="1">
    <source>
        <dbReference type="ARBA" id="ARBA00023015"/>
    </source>
</evidence>
<dbReference type="SMART" id="SM00421">
    <property type="entry name" value="HTH_LUXR"/>
    <property type="match status" value="1"/>
</dbReference>
<dbReference type="InterPro" id="IPR016032">
    <property type="entry name" value="Sig_transdc_resp-reg_C-effctor"/>
</dbReference>
<dbReference type="InterPro" id="IPR027417">
    <property type="entry name" value="P-loop_NTPase"/>
</dbReference>
<evidence type="ECO:0000256" key="2">
    <source>
        <dbReference type="ARBA" id="ARBA00023125"/>
    </source>
</evidence>
<feature type="compositionally biased region" description="Gly residues" evidence="4">
    <location>
        <begin position="790"/>
        <end position="800"/>
    </location>
</feature>
<keyword evidence="2" id="KW-0238">DNA-binding</keyword>
<dbReference type="EMBL" id="BKDJ01000009">
    <property type="protein sequence ID" value="GER23456.1"/>
    <property type="molecule type" value="Genomic_DNA"/>
</dbReference>
<protein>
    <submittedName>
        <fullName evidence="6">Helix-turn-helix transcriptional regulator</fullName>
    </submittedName>
</protein>
<sequence>MERETHPMAAARPLDRTHAATLFADVSARPKERLLVGIAGAGGSGKTALLDRLEATYRARGIPVSRDHAAVYPASPADPAGHAVPSAVLVDDAHRLGETELGRLQSMVDGDHADLVVAYRSSSRTPALDRLVRALERHRPQVVLDPLGPGEVQARIAAVTGAPAPPALVADVLDKTGGMAWLVARTLPALGDGDAVALDPQGMQAVAEQLGRDLQRVDEGLRHVLLSLAAGFDSAEVEPPWPDFAGQTIDELVDEARTAGLLLPDGRLIPLVRQALIGTMPRFRLRSLQRALVDGYVATGCALEGVARDLARSGVRDIRVARALEQAGDGVLGTDPARALQLYDEAKTAGADGVLLAPRRAQAALAGGDLEGAGRIVDGLLALDSPPDAERVANTAAAIWSRRGLLARGADAYRWLGPARTGESSSLAAVALVGVGDLAGARSMLETAVRSGSPTLHSVAAALMGQGCLDAAEGRAAEALSALVRASDTLTAAGALVPLPELPAVLAALVALHCGKPGTAESILAAALAGGQGGKAARPRMLLLQAWSHMLLDRPERARALMAEATGGAHPATPRDKLFLHALAVGLARRADDLPALVRAWRKAREHQMHVVADLYCLLPLGELAVAGARLRDDGPLQPQLEEAWAVLGRLGDPPLWAVPLHWYSMQAALLAERPHDLAPHAAALARAASLDGPVSRLASRLATAGKAWVAVLAGEVDAAAVESAANGLAGAGLAWEGARLAGHAAGRADDRRDMHRLLSCARDLRRGAHAAAEGPAAAEGFAAAPPPGGSGASTGGASAGGEPAREAPAGPAPSAAALSPRERDVARLVLQGKTYREIGEAMFISPRTAEHHIARIRHRLGAATRPELLARLRLVLDGGETGAAAGGGDAAPVGAR</sequence>
<feature type="domain" description="HTH luxR-type" evidence="5">
    <location>
        <begin position="812"/>
        <end position="877"/>
    </location>
</feature>
<feature type="region of interest" description="Disordered" evidence="4">
    <location>
        <begin position="777"/>
        <end position="822"/>
    </location>
</feature>